<reference evidence="4 5" key="1">
    <citation type="submission" date="2013-07" db="EMBL/GenBank/DDBJ databases">
        <title>Comparative Genomic and Metabolomic Analysis of Twelve Strains of Pseudoalteromonas luteoviolacea.</title>
        <authorList>
            <person name="Vynne N.G."/>
            <person name="Mansson M."/>
            <person name="Gram L."/>
        </authorList>
    </citation>
    <scope>NUCLEOTIDE SEQUENCE [LARGE SCALE GENOMIC DNA]</scope>
    <source>
        <strain evidence="4 5">S4060-1</strain>
    </source>
</reference>
<dbReference type="InterPro" id="IPR022409">
    <property type="entry name" value="PKD/Chitinase_dom"/>
</dbReference>
<evidence type="ECO:0000259" key="3">
    <source>
        <dbReference type="PROSITE" id="PS50093"/>
    </source>
</evidence>
<dbReference type="SUPFAM" id="SSF51055">
    <property type="entry name" value="Carbohydrate binding domain"/>
    <property type="match status" value="2"/>
</dbReference>
<name>A0A162CCB9_9GAMM</name>
<dbReference type="Gene3D" id="2.60.120.260">
    <property type="entry name" value="Galactose-binding domain-like"/>
    <property type="match status" value="3"/>
</dbReference>
<dbReference type="InterPro" id="IPR000601">
    <property type="entry name" value="PKD_dom"/>
</dbReference>
<dbReference type="CDD" id="cd12215">
    <property type="entry name" value="ChiC_BD"/>
    <property type="match status" value="2"/>
</dbReference>
<evidence type="ECO:0000313" key="4">
    <source>
        <dbReference type="EMBL" id="KZN65604.1"/>
    </source>
</evidence>
<feature type="domain" description="PKD" evidence="3">
    <location>
        <begin position="289"/>
        <end position="368"/>
    </location>
</feature>
<dbReference type="SMART" id="SM00495">
    <property type="entry name" value="ChtBD3"/>
    <property type="match status" value="2"/>
</dbReference>
<dbReference type="InterPro" id="IPR003610">
    <property type="entry name" value="CBM5/12"/>
</dbReference>
<dbReference type="PANTHER" id="PTHR33321">
    <property type="match status" value="1"/>
</dbReference>
<evidence type="ECO:0000313" key="5">
    <source>
        <dbReference type="Proteomes" id="UP000076661"/>
    </source>
</evidence>
<dbReference type="InterPro" id="IPR008979">
    <property type="entry name" value="Galactose-bd-like_sf"/>
</dbReference>
<dbReference type="GO" id="GO:0005975">
    <property type="term" value="P:carbohydrate metabolic process"/>
    <property type="evidence" value="ECO:0007669"/>
    <property type="project" value="InterPro"/>
</dbReference>
<dbReference type="SMART" id="SM00089">
    <property type="entry name" value="PKD"/>
    <property type="match status" value="1"/>
</dbReference>
<dbReference type="PANTHER" id="PTHR33321:SF12">
    <property type="entry name" value="PLANT BASIC SECRETORY PROTEIN (BSP) FAMILY PROTEIN"/>
    <property type="match status" value="1"/>
</dbReference>
<dbReference type="Pfam" id="PF02839">
    <property type="entry name" value="CBM_5_12"/>
    <property type="match status" value="2"/>
</dbReference>
<dbReference type="SUPFAM" id="SSF49299">
    <property type="entry name" value="PKD domain"/>
    <property type="match status" value="1"/>
</dbReference>
<dbReference type="Pfam" id="PF00754">
    <property type="entry name" value="F5_F8_type_C"/>
    <property type="match status" value="1"/>
</dbReference>
<organism evidence="4 5">
    <name type="scientific">Pseudoalteromonas luteoviolacea S4060-1</name>
    <dbReference type="NCBI Taxonomy" id="1365257"/>
    <lineage>
        <taxon>Bacteria</taxon>
        <taxon>Pseudomonadati</taxon>
        <taxon>Pseudomonadota</taxon>
        <taxon>Gammaproteobacteria</taxon>
        <taxon>Alteromonadales</taxon>
        <taxon>Pseudoalteromonadaceae</taxon>
        <taxon>Pseudoalteromonas</taxon>
    </lineage>
</organism>
<feature type="chain" id="PRO_5007832538" description="PKD domain-containing protein" evidence="2">
    <location>
        <begin position="21"/>
        <end position="907"/>
    </location>
</feature>
<proteinExistence type="predicted"/>
<dbReference type="EMBL" id="AUXX01000020">
    <property type="protein sequence ID" value="KZN65604.1"/>
    <property type="molecule type" value="Genomic_DNA"/>
</dbReference>
<dbReference type="InterPro" id="IPR035986">
    <property type="entry name" value="PKD_dom_sf"/>
</dbReference>
<dbReference type="SUPFAM" id="SSF49785">
    <property type="entry name" value="Galactose-binding domain-like"/>
    <property type="match status" value="2"/>
</dbReference>
<dbReference type="GO" id="GO:0004553">
    <property type="term" value="F:hydrolase activity, hydrolyzing O-glycosyl compounds"/>
    <property type="evidence" value="ECO:0007669"/>
    <property type="project" value="InterPro"/>
</dbReference>
<dbReference type="AlphaFoldDB" id="A0A162CCB9"/>
<sequence>MKKYAVCAIALAIQSTAVLAHSGHAHQHTQHTSSTPVKWQPQSAYKKGQRVLFEGALYQASWWTQGDSPTENISGAWQLLQFINDTTQTNSPWLSSQTYTKGHVVAYKGELFKARWWTRNDTPGTHQVWEKLAHDKQGDPSALQSLVGAQSELTEQQADSPAGEGLSNAFDGDPRTKYVTLKPQGWIQVSLAEAKQLAQYQFTSANDAPGRDPHNWTLLASNDGESWQSLDSRKNEIFNQRFEQKTYQVKQAPPFKHYRFELSHKGTDNWGYDLLQIAEIDLFGKTQLPIANITSNTNTVFINEPITFNDASRNAPNSFEWQFEQGTPTTSLAKNPQVIFKTPGIKEVRLTSYNWHGQSNIATQQVKVVDPQNPWQGFSYPEIKFAHEDTQSEGYKRIHRLFPDLEKTINDVTLQVNQFLYKHYGESPEFDSVTFSLKWMDTLAYRAGSGRNMEIAFSTKYITESLANASDDEVIYELLGVFWHELVHGYQHFPTGAMQDGGEVHAIIEGIADLVRIRAGYHATRKPSPAKNWLGGYTNTGFFLSWLQDNYDADFTYKINQMVLTSQREGWEWTLKEALKRILNQDIEVLWQKYQASLGAAPEAPPIPDSQISLVTIGGDAEVLQTPADPLYAIENAFDGDRFSKYLTIHPGADITFSAYGKGQLTGYRLTVGENQPSRDPSSWTLFASEDGMHWDVVDTQSNQVFSRRLETREFSLNLEIPYRHYKFSFTNSGPQANGQEVFQIADIDLLVDKETATLPLELDNFVLAGGQPSAEHEGFGQWGEGFESAFDGNFSNKYVALTQSGWLQFEAPTQHVLHAYSITSGNDAPERDPASWELLGSNDGVHWQILDTRSEQSFEARNQTKKFRIDNETQYSHYRIDLTHTATDANGNNLLQLAEIELFRAL</sequence>
<accession>A0A162CCB9</accession>
<dbReference type="InterPro" id="IPR013783">
    <property type="entry name" value="Ig-like_fold"/>
</dbReference>
<dbReference type="GO" id="GO:0030246">
    <property type="term" value="F:carbohydrate binding"/>
    <property type="evidence" value="ECO:0007669"/>
    <property type="project" value="InterPro"/>
</dbReference>
<evidence type="ECO:0000256" key="2">
    <source>
        <dbReference type="SAM" id="SignalP"/>
    </source>
</evidence>
<dbReference type="InterPro" id="IPR036573">
    <property type="entry name" value="CBM_sf_5/12"/>
</dbReference>
<dbReference type="CDD" id="cd00146">
    <property type="entry name" value="PKD"/>
    <property type="match status" value="1"/>
</dbReference>
<dbReference type="GO" id="GO:0005576">
    <property type="term" value="C:extracellular region"/>
    <property type="evidence" value="ECO:0007669"/>
    <property type="project" value="InterPro"/>
</dbReference>
<keyword evidence="1" id="KW-0378">Hydrolase</keyword>
<dbReference type="PROSITE" id="PS50093">
    <property type="entry name" value="PKD"/>
    <property type="match status" value="1"/>
</dbReference>
<protein>
    <recommendedName>
        <fullName evidence="3">PKD domain-containing protein</fullName>
    </recommendedName>
</protein>
<dbReference type="Pfam" id="PF04450">
    <property type="entry name" value="BSP"/>
    <property type="match status" value="1"/>
</dbReference>
<gene>
    <name evidence="4" type="ORF">N478_21130</name>
</gene>
<dbReference type="Proteomes" id="UP000076661">
    <property type="component" value="Unassembled WGS sequence"/>
</dbReference>
<feature type="signal peptide" evidence="2">
    <location>
        <begin position="1"/>
        <end position="20"/>
    </location>
</feature>
<dbReference type="RefSeq" id="WP_063381528.1">
    <property type="nucleotide sequence ID" value="NZ_AUXX01000020.1"/>
</dbReference>
<dbReference type="Gene3D" id="2.60.40.10">
    <property type="entry name" value="Immunoglobulins"/>
    <property type="match status" value="1"/>
</dbReference>
<dbReference type="InterPro" id="IPR007541">
    <property type="entry name" value="Uncharacterised_BSP"/>
</dbReference>
<dbReference type="InterPro" id="IPR000421">
    <property type="entry name" value="FA58C"/>
</dbReference>
<evidence type="ECO:0000256" key="1">
    <source>
        <dbReference type="ARBA" id="ARBA00022801"/>
    </source>
</evidence>
<comment type="caution">
    <text evidence="4">The sequence shown here is derived from an EMBL/GenBank/DDBJ whole genome shotgun (WGS) entry which is preliminary data.</text>
</comment>
<dbReference type="PATRIC" id="fig|1365257.3.peg.2920"/>
<keyword evidence="2" id="KW-0732">Signal</keyword>
<dbReference type="Gene3D" id="2.10.10.20">
    <property type="entry name" value="Carbohydrate-binding module superfamily 5/12"/>
    <property type="match status" value="2"/>
</dbReference>